<evidence type="ECO:0000313" key="3">
    <source>
        <dbReference type="EMBL" id="SHJ62025.1"/>
    </source>
</evidence>
<sequence>MGTRYRIQRRSLLAGGSAFALVPVAGARVSAQSLDRVVFQTDWRAQAEHGGYYQAVAKGIYRKHGIECDLRQGGPQQNPAQMLVGGRADMIMSNPFQALNYARDNMPFLCIAAIFQKDPVILMTHEEAGIDSFEKMRGRPISISAAGRVTHWPFLRSRFGFDDSQIRPKAVSLQPFMVDRNAIYQGFVSSEPFSAIQAGAKPRVHLLADAGYEAYNTTIDISRKMIAERRDVVQRFIDATVEGWADYMKGEDVAAANALIRQHNPEMPEELMAYGLRAMRERGIVQSNEALTLGVGAMTDERWDRFYAIMRETGVYPAGLDIRRGYSLDFVNRKAGLG</sequence>
<dbReference type="InterPro" id="IPR027939">
    <property type="entry name" value="NMT1/THI5"/>
</dbReference>
<dbReference type="InterPro" id="IPR015168">
    <property type="entry name" value="SsuA/THI5"/>
</dbReference>
<dbReference type="Pfam" id="PF09084">
    <property type="entry name" value="NMT1"/>
    <property type="match status" value="1"/>
</dbReference>
<dbReference type="STRING" id="198092.SAMN02745194_02967"/>
<gene>
    <name evidence="3" type="ORF">SAMN02745194_02967</name>
</gene>
<dbReference type="RefSeq" id="WP_073136051.1">
    <property type="nucleotide sequence ID" value="NZ_FQZF01000017.1"/>
</dbReference>
<evidence type="ECO:0000256" key="1">
    <source>
        <dbReference type="SAM" id="SignalP"/>
    </source>
</evidence>
<dbReference type="OrthoDB" id="7431968at2"/>
<protein>
    <submittedName>
        <fullName evidence="3">NitT/TauT family transport system substrate-binding protein</fullName>
    </submittedName>
</protein>
<dbReference type="AlphaFoldDB" id="A0A1M6KSQ5"/>
<dbReference type="Gene3D" id="3.40.190.10">
    <property type="entry name" value="Periplasmic binding protein-like II"/>
    <property type="match status" value="2"/>
</dbReference>
<feature type="signal peptide" evidence="1">
    <location>
        <begin position="1"/>
        <end position="20"/>
    </location>
</feature>
<evidence type="ECO:0000259" key="2">
    <source>
        <dbReference type="Pfam" id="PF09084"/>
    </source>
</evidence>
<feature type="domain" description="SsuA/THI5-like" evidence="2">
    <location>
        <begin position="47"/>
        <end position="249"/>
    </location>
</feature>
<proteinExistence type="predicted"/>
<accession>A0A1M6KSQ5</accession>
<keyword evidence="4" id="KW-1185">Reference proteome</keyword>
<organism evidence="3 4">
    <name type="scientific">Muricoccus roseus</name>
    <dbReference type="NCBI Taxonomy" id="198092"/>
    <lineage>
        <taxon>Bacteria</taxon>
        <taxon>Pseudomonadati</taxon>
        <taxon>Pseudomonadota</taxon>
        <taxon>Alphaproteobacteria</taxon>
        <taxon>Acetobacterales</taxon>
        <taxon>Roseomonadaceae</taxon>
        <taxon>Muricoccus</taxon>
    </lineage>
</organism>
<keyword evidence="1" id="KW-0732">Signal</keyword>
<reference evidence="3 4" key="1">
    <citation type="submission" date="2016-11" db="EMBL/GenBank/DDBJ databases">
        <authorList>
            <person name="Jaros S."/>
            <person name="Januszkiewicz K."/>
            <person name="Wedrychowicz H."/>
        </authorList>
    </citation>
    <scope>NUCLEOTIDE SEQUENCE [LARGE SCALE GENOMIC DNA]</scope>
    <source>
        <strain evidence="3 4">DSM 14916</strain>
    </source>
</reference>
<dbReference type="EMBL" id="FQZF01000017">
    <property type="protein sequence ID" value="SHJ62025.1"/>
    <property type="molecule type" value="Genomic_DNA"/>
</dbReference>
<dbReference type="PANTHER" id="PTHR31528:SF3">
    <property type="entry name" value="THIAMINE BIOSYNTHESIS PROTEIN HI_0357-RELATED"/>
    <property type="match status" value="1"/>
</dbReference>
<dbReference type="Proteomes" id="UP000184387">
    <property type="component" value="Unassembled WGS sequence"/>
</dbReference>
<feature type="chain" id="PRO_5009919057" evidence="1">
    <location>
        <begin position="21"/>
        <end position="338"/>
    </location>
</feature>
<dbReference type="PANTHER" id="PTHR31528">
    <property type="entry name" value="4-AMINO-5-HYDROXYMETHYL-2-METHYLPYRIMIDINE PHOSPHATE SYNTHASE THI11-RELATED"/>
    <property type="match status" value="1"/>
</dbReference>
<name>A0A1M6KSQ5_9PROT</name>
<evidence type="ECO:0000313" key="4">
    <source>
        <dbReference type="Proteomes" id="UP000184387"/>
    </source>
</evidence>
<dbReference type="GO" id="GO:0009228">
    <property type="term" value="P:thiamine biosynthetic process"/>
    <property type="evidence" value="ECO:0007669"/>
    <property type="project" value="InterPro"/>
</dbReference>
<dbReference type="SUPFAM" id="SSF53850">
    <property type="entry name" value="Periplasmic binding protein-like II"/>
    <property type="match status" value="1"/>
</dbReference>